<evidence type="ECO:0000313" key="2">
    <source>
        <dbReference type="Proteomes" id="UP001732700"/>
    </source>
</evidence>
<keyword evidence="2" id="KW-1185">Reference proteome</keyword>
<dbReference type="EnsemblPlants" id="AVESA.00010b.r2.3CG0458200.1">
    <property type="protein sequence ID" value="AVESA.00010b.r2.3CG0458200.1.CDS"/>
    <property type="gene ID" value="AVESA.00010b.r2.3CG0458200"/>
</dbReference>
<name>A0ACD5VJY5_AVESA</name>
<evidence type="ECO:0000313" key="1">
    <source>
        <dbReference type="EnsemblPlants" id="AVESA.00010b.r2.3CG0458200.1.CDS"/>
    </source>
</evidence>
<accession>A0ACD5VJY5</accession>
<protein>
    <submittedName>
        <fullName evidence="1">Uncharacterized protein</fullName>
    </submittedName>
</protein>
<reference evidence="1" key="1">
    <citation type="submission" date="2021-05" db="EMBL/GenBank/DDBJ databases">
        <authorList>
            <person name="Scholz U."/>
            <person name="Mascher M."/>
            <person name="Fiebig A."/>
        </authorList>
    </citation>
    <scope>NUCLEOTIDE SEQUENCE [LARGE SCALE GENOMIC DNA]</scope>
</reference>
<organism evidence="1 2">
    <name type="scientific">Avena sativa</name>
    <name type="common">Oat</name>
    <dbReference type="NCBI Taxonomy" id="4498"/>
    <lineage>
        <taxon>Eukaryota</taxon>
        <taxon>Viridiplantae</taxon>
        <taxon>Streptophyta</taxon>
        <taxon>Embryophyta</taxon>
        <taxon>Tracheophyta</taxon>
        <taxon>Spermatophyta</taxon>
        <taxon>Magnoliopsida</taxon>
        <taxon>Liliopsida</taxon>
        <taxon>Poales</taxon>
        <taxon>Poaceae</taxon>
        <taxon>BOP clade</taxon>
        <taxon>Pooideae</taxon>
        <taxon>Poodae</taxon>
        <taxon>Poeae</taxon>
        <taxon>Poeae Chloroplast Group 1 (Aveneae type)</taxon>
        <taxon>Aveninae</taxon>
        <taxon>Avena</taxon>
    </lineage>
</organism>
<proteinExistence type="predicted"/>
<sequence>MAAEGGVLSSLLAAHEAEVVRQVSDGTALLRHRLERLQAFVADSDRKRRAGTDVNGMSHVCESRTRGVAFDAEDALDDLTFRHQLALESLDRRKWTTPAMYFAGFFGRMVVRRGLSGEVARIKSILDQISENQLYRRIEHTPSSVPPTSPATTAIAPWRDDLESPVGFDKDIAILKGMLVHKEDDGCHPLVISVVGESGAGKNTLVKSLCHQIRTKIDVLIRYDMQPNSSTEDLLMNVYRMALRHSEDQCDELKMDEEGIDSYTEKIRGLLSRKRYLLILSGISSKSTLNFLRASLPDNNGNGGHVMLILDTMNEEVAWHANTMNKDGFNGVHMMTCLDRARSAQLFFWKVLRKSQYESWLLASQRRRNHMHEEHRGDYMQQMTTRMVWRDEDGEAREEEERGQHFQRSVHNVTGGYPMAIILLAGIFRFKEKSVQLDGFMNEINAPRYQHPGINTRRVLESIFWTSFKDLSNNLKSCFLYLAAYPLDTHQDADEIIWMWIAEGFIINKQSHHGKTLEEVGHDYLKELVLRCLVEVEEIKPNGSIGVVRVHRSLLGFLRSEVTEAGFMEIVHDVAHDALVPPLVRRLSVQSDKSTMYTTHQKFPRLRSFICHVDEKRQGEGEAQQKCTKKRVHNDLKFLRWSKFLRVVSVKGLRLEELPDELGDMIHLRYLCIDCPDLRHLPSSIARLLNLQTLDISNTQVEEINQDFWKIKTLRHVLAKCLVLPIMSMSAGVEEQEDDEAGGELKTLHGVKPAASGSGEWSMLDNCRTRSLWSLEMHGFHNAEHGGPAFEAALKNMHLLGHLSLQGDEIPSCVLVEPNLRSLQTMELRGNVKWENIIAPVADLLLRQVRPNLVQLKMSNDAISKMPQSIKQQLEEILVQG</sequence>
<dbReference type="Proteomes" id="UP001732700">
    <property type="component" value="Chromosome 3C"/>
</dbReference>
<reference evidence="1" key="2">
    <citation type="submission" date="2025-09" db="UniProtKB">
        <authorList>
            <consortium name="EnsemblPlants"/>
        </authorList>
    </citation>
    <scope>IDENTIFICATION</scope>
</reference>